<feature type="domain" description="AMP-binding enzyme C-terminal" evidence="5">
    <location>
        <begin position="415"/>
        <end position="488"/>
    </location>
</feature>
<evidence type="ECO:0000259" key="5">
    <source>
        <dbReference type="Pfam" id="PF13193"/>
    </source>
</evidence>
<dbReference type="CDD" id="cd17631">
    <property type="entry name" value="FACL_FadD13-like"/>
    <property type="match status" value="1"/>
</dbReference>
<feature type="region of interest" description="Disordered" evidence="3">
    <location>
        <begin position="497"/>
        <end position="520"/>
    </location>
</feature>
<dbReference type="InterPro" id="IPR020845">
    <property type="entry name" value="AMP-binding_CS"/>
</dbReference>
<evidence type="ECO:0000256" key="3">
    <source>
        <dbReference type="SAM" id="MobiDB-lite"/>
    </source>
</evidence>
<comment type="similarity">
    <text evidence="1">Belongs to the ATP-dependent AMP-binding enzyme family.</text>
</comment>
<dbReference type="SUPFAM" id="SSF56801">
    <property type="entry name" value="Acetyl-CoA synthetase-like"/>
    <property type="match status" value="1"/>
</dbReference>
<dbReference type="InterPro" id="IPR045851">
    <property type="entry name" value="AMP-bd_C_sf"/>
</dbReference>
<comment type="caution">
    <text evidence="6">The sequence shown here is derived from an EMBL/GenBank/DDBJ whole genome shotgun (WGS) entry which is preliminary data.</text>
</comment>
<dbReference type="Pfam" id="PF13193">
    <property type="entry name" value="AMP-binding_C"/>
    <property type="match status" value="1"/>
</dbReference>
<evidence type="ECO:0000313" key="7">
    <source>
        <dbReference type="Proteomes" id="UP001596337"/>
    </source>
</evidence>
<dbReference type="InterPro" id="IPR042099">
    <property type="entry name" value="ANL_N_sf"/>
</dbReference>
<protein>
    <submittedName>
        <fullName evidence="6">Long-chain fatty acid--CoA ligase</fullName>
    </submittedName>
</protein>
<dbReference type="PANTHER" id="PTHR43201:SF5">
    <property type="entry name" value="MEDIUM-CHAIN ACYL-COA LIGASE ACSF2, MITOCHONDRIAL"/>
    <property type="match status" value="1"/>
</dbReference>
<sequence>MNIGSFLAEAARTYPGRAALTRGTTTRTYAELHARAGAFAAALSEAGLRRGDRVVVWSHNRPEVVETYFACWHIGLVVVPVNAKVTVDEVAFHISDSRATALVYSEDFADGAASIPGVRRIGIGPEYEALLARHQDASQGGVEVVDVAPDTPAWLFYTSGTTGRPKGAILTHANLAFMVVSWCADLHQLQPEDVVLHCAPLSHGAGFHALVTVARGAHALVHDRFDPAVVLDAIAAHRVTATWLVPTQIRMLLDHPSLATADLSSLTHIVYGGAPMHAADLAEAVKRIGPVFVQLYGQGESPMTITYLRREEHRPDRPDTEVLTSTGVARTAMEVRVVDADGVAVAPREAGEIIVRGPAVMTGYWNRPDATAESLRDGWLHTGDVGMLDERGYLYVLDRMKDLIITGGSNVYAREVEEVLLRHPAVHEVAVFGVPDRTWGELVVGAVVPDTEVDPDELIVFCRERMTSFKRPRRIHVLDALPRNAYGKVLKRELRAQLGAGGTGPDHRATSTKTLLPEHP</sequence>
<proteinExistence type="inferred from homology"/>
<keyword evidence="2 6" id="KW-0436">Ligase</keyword>
<dbReference type="InterPro" id="IPR025110">
    <property type="entry name" value="AMP-bd_C"/>
</dbReference>
<dbReference type="InterPro" id="IPR000873">
    <property type="entry name" value="AMP-dep_synth/lig_dom"/>
</dbReference>
<evidence type="ECO:0000256" key="1">
    <source>
        <dbReference type="ARBA" id="ARBA00006432"/>
    </source>
</evidence>
<gene>
    <name evidence="6" type="ORF">ACFQGD_17490</name>
</gene>
<evidence type="ECO:0000313" key="6">
    <source>
        <dbReference type="EMBL" id="MFC6868939.1"/>
    </source>
</evidence>
<dbReference type="GO" id="GO:0016874">
    <property type="term" value="F:ligase activity"/>
    <property type="evidence" value="ECO:0007669"/>
    <property type="project" value="UniProtKB-KW"/>
</dbReference>
<dbReference type="RefSeq" id="WP_345403141.1">
    <property type="nucleotide sequence ID" value="NZ_BAABLA010000113.1"/>
</dbReference>
<dbReference type="Gene3D" id="3.30.300.30">
    <property type="match status" value="1"/>
</dbReference>
<dbReference type="PROSITE" id="PS00455">
    <property type="entry name" value="AMP_BINDING"/>
    <property type="match status" value="1"/>
</dbReference>
<evidence type="ECO:0000259" key="4">
    <source>
        <dbReference type="Pfam" id="PF00501"/>
    </source>
</evidence>
<dbReference type="EMBL" id="JBHSXX010000001">
    <property type="protein sequence ID" value="MFC6868939.1"/>
    <property type="molecule type" value="Genomic_DNA"/>
</dbReference>
<feature type="domain" description="AMP-dependent synthetase/ligase" evidence="4">
    <location>
        <begin position="8"/>
        <end position="365"/>
    </location>
</feature>
<dbReference type="PANTHER" id="PTHR43201">
    <property type="entry name" value="ACYL-COA SYNTHETASE"/>
    <property type="match status" value="1"/>
</dbReference>
<dbReference type="Pfam" id="PF00501">
    <property type="entry name" value="AMP-binding"/>
    <property type="match status" value="1"/>
</dbReference>
<name>A0ABW2C2E1_9PSEU</name>
<keyword evidence="7" id="KW-1185">Reference proteome</keyword>
<reference evidence="7" key="1">
    <citation type="journal article" date="2019" name="Int. J. Syst. Evol. Microbiol.">
        <title>The Global Catalogue of Microorganisms (GCM) 10K type strain sequencing project: providing services to taxonomists for standard genome sequencing and annotation.</title>
        <authorList>
            <consortium name="The Broad Institute Genomics Platform"/>
            <consortium name="The Broad Institute Genome Sequencing Center for Infectious Disease"/>
            <person name="Wu L."/>
            <person name="Ma J."/>
        </authorList>
    </citation>
    <scope>NUCLEOTIDE SEQUENCE [LARGE SCALE GENOMIC DNA]</scope>
    <source>
        <strain evidence="7">KCTC 32255</strain>
    </source>
</reference>
<dbReference type="Proteomes" id="UP001596337">
    <property type="component" value="Unassembled WGS sequence"/>
</dbReference>
<evidence type="ECO:0000256" key="2">
    <source>
        <dbReference type="ARBA" id="ARBA00022598"/>
    </source>
</evidence>
<organism evidence="6 7">
    <name type="scientific">Haloechinothrix salitolerans</name>
    <dbReference type="NCBI Taxonomy" id="926830"/>
    <lineage>
        <taxon>Bacteria</taxon>
        <taxon>Bacillati</taxon>
        <taxon>Actinomycetota</taxon>
        <taxon>Actinomycetes</taxon>
        <taxon>Pseudonocardiales</taxon>
        <taxon>Pseudonocardiaceae</taxon>
        <taxon>Haloechinothrix</taxon>
    </lineage>
</organism>
<dbReference type="Gene3D" id="3.40.50.12780">
    <property type="entry name" value="N-terminal domain of ligase-like"/>
    <property type="match status" value="1"/>
</dbReference>
<accession>A0ABW2C2E1</accession>